<reference evidence="1" key="1">
    <citation type="submission" date="2020-08" db="EMBL/GenBank/DDBJ databases">
        <title>Plant associated metagenomes--Microbial community diversity and host control of community assembly across model and emerging plant ecological genomics systems.</title>
        <authorList>
            <person name="Dangl J."/>
        </authorList>
    </citation>
    <scope>NUCLEOTIDE SEQUENCE</scope>
    <source>
        <strain evidence="1">KD5</strain>
    </source>
</reference>
<evidence type="ECO:0000313" key="1">
    <source>
        <dbReference type="EMBL" id="MBB2884837.1"/>
    </source>
</evidence>
<protein>
    <submittedName>
        <fullName evidence="1">Uncharacterized protein</fullName>
    </submittedName>
</protein>
<evidence type="ECO:0000313" key="2">
    <source>
        <dbReference type="Proteomes" id="UP000589818"/>
    </source>
</evidence>
<dbReference type="Proteomes" id="UP000589818">
    <property type="component" value="Unassembled WGS sequence"/>
</dbReference>
<keyword evidence="2" id="KW-1185">Reference proteome</keyword>
<accession>A0ACC5M817</accession>
<comment type="caution">
    <text evidence="1">The sequence shown here is derived from an EMBL/GenBank/DDBJ whole genome shotgun (WGS) entry which is preliminary data.</text>
</comment>
<dbReference type="EMBL" id="JACHVR010000001">
    <property type="protein sequence ID" value="MBB2884837.1"/>
    <property type="molecule type" value="Genomic_DNA"/>
</dbReference>
<sequence length="764" mass="79780">MDARHDINLVGTQVKAGRDIALDAGNELNIRSAQNASDSESNRHNGGGEAGLTFGSQGVGVYVSVNIGKGNLDREGNRQQEAYLYAGNRLGFTSGKDTNISGATLRGDEVVGRVGGDLNVSSVPDTGEVKGKEFDLSVTATFGPGAGLSGSVGYGQTTGETHWVEQQTSITGKNKVDIRTEDHTQLDGALIAADNGNLKLDTGTLGFSDIAGKDKEHGYYLNVGGSYSKGGGGAQDSSQVGKGEKDKNGWSISGWEYEKDRQQTVRATVGAGEVVVRNDSQTGADSTAGLNRDVSKAYEITKDDESRTDLYVTKSSVDAVMDTSGTVTAWKNSIKSYPDSSLKAYEDALKLVNGPVQATKQIWTNIQAQRISIDEVPASARAALGDEVALNIAKNLVRNGRDAGDIKDLEPADVVAIQSFAKRFAEFAKLQESCDVTGGCASSDSDGKRPTAAWFKDADGTLKFRLVNDVQANTPGRKLLQETAKLQTYLDGLPVEQAQLLGLGIQAVMGPAKMAVGLAGNVVVDKLFGDKIAAAKDSISKSIASELSDKDKADLEISDNLFKIRHEQGRDTQSGDVYVRGATTLLNIALGTVTNAAGAGAGKVIGIVGKGPSDGITKGTDGLEIDPKHPDWAKEFGETPSKGWVEAGGAKGIPSIPDSGASSAANAARLKMQMVAEQAAGARAPTQITSYSNHALEQFAGRDGGIGVSQSALSGAWSSPLKIEYVPSKYGPTFRYTGTDAVIVVNAEGKVVTGWGKSAAGTGK</sequence>
<name>A0ACC5M817_9PSED</name>
<organism evidence="1 2">
    <name type="scientific">Pseudomonas umsongensis</name>
    <dbReference type="NCBI Taxonomy" id="198618"/>
    <lineage>
        <taxon>Bacteria</taxon>
        <taxon>Pseudomonadati</taxon>
        <taxon>Pseudomonadota</taxon>
        <taxon>Gammaproteobacteria</taxon>
        <taxon>Pseudomonadales</taxon>
        <taxon>Pseudomonadaceae</taxon>
        <taxon>Pseudomonas</taxon>
    </lineage>
</organism>
<gene>
    <name evidence="1" type="ORF">FHR69_000703</name>
</gene>
<proteinExistence type="predicted"/>